<sequence length="151" mass="16391">MEEGGIDPAMLQTESVPGHSSLHSRHTQTQKPIRPSLTVTESAPRCSSLCSRNARRVNPSRTVNSGTESAPRHSSLGSLQERVSQGHVHPSRTVSYKDRLPDPVIGHITDMMIRKDTKGHRRVPRADAVVQQNKNGNGDALAGGCEQIIST</sequence>
<reference evidence="2" key="2">
    <citation type="submission" date="2020-11" db="EMBL/GenBank/DDBJ databases">
        <authorList>
            <person name="McCartney M.A."/>
            <person name="Auch B."/>
            <person name="Kono T."/>
            <person name="Mallez S."/>
            <person name="Becker A."/>
            <person name="Gohl D.M."/>
            <person name="Silverstein K.A.T."/>
            <person name="Koren S."/>
            <person name="Bechman K.B."/>
            <person name="Herman A."/>
            <person name="Abrahante J.E."/>
            <person name="Garbe J."/>
        </authorList>
    </citation>
    <scope>NUCLEOTIDE SEQUENCE</scope>
    <source>
        <strain evidence="2">Duluth1</strain>
        <tissue evidence="2">Whole animal</tissue>
    </source>
</reference>
<gene>
    <name evidence="2" type="ORF">DPMN_039514</name>
</gene>
<name>A0A9D4HUB8_DREPO</name>
<dbReference type="AlphaFoldDB" id="A0A9D4HUB8"/>
<proteinExistence type="predicted"/>
<reference evidence="2" key="1">
    <citation type="journal article" date="2019" name="bioRxiv">
        <title>The Genome of the Zebra Mussel, Dreissena polymorpha: A Resource for Invasive Species Research.</title>
        <authorList>
            <person name="McCartney M.A."/>
            <person name="Auch B."/>
            <person name="Kono T."/>
            <person name="Mallez S."/>
            <person name="Zhang Y."/>
            <person name="Obille A."/>
            <person name="Becker A."/>
            <person name="Abrahante J.E."/>
            <person name="Garbe J."/>
            <person name="Badalamenti J.P."/>
            <person name="Herman A."/>
            <person name="Mangelson H."/>
            <person name="Liachko I."/>
            <person name="Sullivan S."/>
            <person name="Sone E.D."/>
            <person name="Koren S."/>
            <person name="Silverstein K.A.T."/>
            <person name="Beckman K.B."/>
            <person name="Gohl D.M."/>
        </authorList>
    </citation>
    <scope>NUCLEOTIDE SEQUENCE</scope>
    <source>
        <strain evidence="2">Duluth1</strain>
        <tissue evidence="2">Whole animal</tissue>
    </source>
</reference>
<protein>
    <submittedName>
        <fullName evidence="2">Uncharacterized protein</fullName>
    </submittedName>
</protein>
<feature type="region of interest" description="Disordered" evidence="1">
    <location>
        <begin position="1"/>
        <end position="95"/>
    </location>
</feature>
<dbReference type="EMBL" id="JAIWYP010000011">
    <property type="protein sequence ID" value="KAH3733089.1"/>
    <property type="molecule type" value="Genomic_DNA"/>
</dbReference>
<evidence type="ECO:0000313" key="2">
    <source>
        <dbReference type="EMBL" id="KAH3733089.1"/>
    </source>
</evidence>
<accession>A0A9D4HUB8</accession>
<feature type="compositionally biased region" description="Polar residues" evidence="1">
    <location>
        <begin position="29"/>
        <end position="41"/>
    </location>
</feature>
<evidence type="ECO:0000256" key="1">
    <source>
        <dbReference type="SAM" id="MobiDB-lite"/>
    </source>
</evidence>
<organism evidence="2 3">
    <name type="scientific">Dreissena polymorpha</name>
    <name type="common">Zebra mussel</name>
    <name type="synonym">Mytilus polymorpha</name>
    <dbReference type="NCBI Taxonomy" id="45954"/>
    <lineage>
        <taxon>Eukaryota</taxon>
        <taxon>Metazoa</taxon>
        <taxon>Spiralia</taxon>
        <taxon>Lophotrochozoa</taxon>
        <taxon>Mollusca</taxon>
        <taxon>Bivalvia</taxon>
        <taxon>Autobranchia</taxon>
        <taxon>Heteroconchia</taxon>
        <taxon>Euheterodonta</taxon>
        <taxon>Imparidentia</taxon>
        <taxon>Neoheterodontei</taxon>
        <taxon>Myida</taxon>
        <taxon>Dreissenoidea</taxon>
        <taxon>Dreissenidae</taxon>
        <taxon>Dreissena</taxon>
    </lineage>
</organism>
<evidence type="ECO:0000313" key="3">
    <source>
        <dbReference type="Proteomes" id="UP000828390"/>
    </source>
</evidence>
<comment type="caution">
    <text evidence="2">The sequence shown here is derived from an EMBL/GenBank/DDBJ whole genome shotgun (WGS) entry which is preliminary data.</text>
</comment>
<feature type="compositionally biased region" description="Polar residues" evidence="1">
    <location>
        <begin position="59"/>
        <end position="68"/>
    </location>
</feature>
<dbReference type="Proteomes" id="UP000828390">
    <property type="component" value="Unassembled WGS sequence"/>
</dbReference>
<keyword evidence="3" id="KW-1185">Reference proteome</keyword>